<dbReference type="Gene3D" id="3.10.20.600">
    <property type="match status" value="1"/>
</dbReference>
<evidence type="ECO:0000256" key="5">
    <source>
        <dbReference type="ARBA" id="ARBA00022630"/>
    </source>
</evidence>
<dbReference type="GO" id="GO:0051539">
    <property type="term" value="F:4 iron, 4 sulfur cluster binding"/>
    <property type="evidence" value="ECO:0007669"/>
    <property type="project" value="UniProtKB-KW"/>
</dbReference>
<gene>
    <name evidence="11" type="ORF">METZ01_LOCUS102316</name>
</gene>
<dbReference type="GO" id="GO:0010181">
    <property type="term" value="F:FMN binding"/>
    <property type="evidence" value="ECO:0007669"/>
    <property type="project" value="InterPro"/>
</dbReference>
<dbReference type="InterPro" id="IPR011538">
    <property type="entry name" value="Nuo51_FMN-bd"/>
</dbReference>
<dbReference type="AlphaFoldDB" id="A0A381WAG0"/>
<name>A0A381WAG0_9ZZZZ</name>
<feature type="non-terminal residue" evidence="11">
    <location>
        <position position="372"/>
    </location>
</feature>
<dbReference type="SUPFAM" id="SSF140490">
    <property type="entry name" value="Nqo1C-terminal domain-like"/>
    <property type="match status" value="1"/>
</dbReference>
<dbReference type="Pfam" id="PF10589">
    <property type="entry name" value="NADH_4Fe-4S"/>
    <property type="match status" value="1"/>
</dbReference>
<comment type="cofactor">
    <cofactor evidence="1">
        <name>FMN</name>
        <dbReference type="ChEBI" id="CHEBI:58210"/>
    </cofactor>
</comment>
<keyword evidence="7" id="KW-0479">Metal-binding</keyword>
<dbReference type="InterPro" id="IPR001949">
    <property type="entry name" value="NADH-UbQ_OxRdtase_51kDa_CS"/>
</dbReference>
<dbReference type="Gene3D" id="1.20.1440.230">
    <property type="entry name" value="NADH-ubiquinone oxidoreductase 51kDa subunit, iron-sulphur binding domain"/>
    <property type="match status" value="1"/>
</dbReference>
<dbReference type="InterPro" id="IPR054765">
    <property type="entry name" value="SLBB_dom"/>
</dbReference>
<dbReference type="InterPro" id="IPR037225">
    <property type="entry name" value="Nuo51_FMN-bd_sf"/>
</dbReference>
<dbReference type="NCBIfam" id="NF010120">
    <property type="entry name" value="PRK13596.1"/>
    <property type="match status" value="1"/>
</dbReference>
<dbReference type="SMART" id="SM00928">
    <property type="entry name" value="NADH_4Fe-4S"/>
    <property type="match status" value="1"/>
</dbReference>
<dbReference type="PROSITE" id="PS00644">
    <property type="entry name" value="COMPLEX1_51K_1"/>
    <property type="match status" value="1"/>
</dbReference>
<organism evidence="11">
    <name type="scientific">marine metagenome</name>
    <dbReference type="NCBI Taxonomy" id="408172"/>
    <lineage>
        <taxon>unclassified sequences</taxon>
        <taxon>metagenomes</taxon>
        <taxon>ecological metagenomes</taxon>
    </lineage>
</organism>
<dbReference type="InterPro" id="IPR019575">
    <property type="entry name" value="Nuop51_4Fe4S-bd"/>
</dbReference>
<evidence type="ECO:0000256" key="7">
    <source>
        <dbReference type="ARBA" id="ARBA00022723"/>
    </source>
</evidence>
<keyword evidence="8" id="KW-0408">Iron</keyword>
<keyword evidence="6" id="KW-0288">FMN</keyword>
<evidence type="ECO:0000313" key="11">
    <source>
        <dbReference type="EMBL" id="SVA49462.1"/>
    </source>
</evidence>
<dbReference type="Gene3D" id="6.10.250.1450">
    <property type="match status" value="1"/>
</dbReference>
<dbReference type="Pfam" id="PF01512">
    <property type="entry name" value="Complex1_51K"/>
    <property type="match status" value="1"/>
</dbReference>
<keyword evidence="4" id="KW-0004">4Fe-4S</keyword>
<evidence type="ECO:0000256" key="4">
    <source>
        <dbReference type="ARBA" id="ARBA00022485"/>
    </source>
</evidence>
<dbReference type="SUPFAM" id="SSF142019">
    <property type="entry name" value="Nqo1 FMN-binding domain-like"/>
    <property type="match status" value="1"/>
</dbReference>
<dbReference type="GO" id="GO:0008137">
    <property type="term" value="F:NADH dehydrogenase (ubiquinone) activity"/>
    <property type="evidence" value="ECO:0007669"/>
    <property type="project" value="InterPro"/>
</dbReference>
<keyword evidence="9" id="KW-0411">Iron-sulfur</keyword>
<dbReference type="Pfam" id="PF22461">
    <property type="entry name" value="SLBB_2"/>
    <property type="match status" value="1"/>
</dbReference>
<dbReference type="PANTHER" id="PTHR11780:SF10">
    <property type="entry name" value="NADH DEHYDROGENASE [UBIQUINONE] FLAVOPROTEIN 1, MITOCHONDRIAL"/>
    <property type="match status" value="1"/>
</dbReference>
<dbReference type="PROSITE" id="PS00645">
    <property type="entry name" value="COMPLEX1_51K_2"/>
    <property type="match status" value="1"/>
</dbReference>
<dbReference type="EMBL" id="UINC01011178">
    <property type="protein sequence ID" value="SVA49462.1"/>
    <property type="molecule type" value="Genomic_DNA"/>
</dbReference>
<feature type="domain" description="NADH-ubiquinone oxidoreductase 51kDa subunit iron-sulphur binding" evidence="10">
    <location>
        <begin position="330"/>
        <end position="371"/>
    </location>
</feature>
<evidence type="ECO:0000256" key="9">
    <source>
        <dbReference type="ARBA" id="ARBA00023014"/>
    </source>
</evidence>
<sequence>MAEETLVLFKNIRNPKYSKSLGGYKKAGGYQTLKKVFGMKPEEVVQTVKDSGVRGRGGAGFPTGLKWSFMPNDTGKPSYLIANADESEPGTCKDRELMLKDPHLFLEGMLIGCYAVGCHHGYIYIRGEFFPAIKSLNSAVEELYADGLLGPDPLGSGFHLDLTIHSGAGAYICGEESALLDSLEGKRGQPRVKPPFPAVSGFNGCPTSVNNVETLACMPFILGDGGVDAFKSFGPQNNSGTHLVSLSGHVKKPGVYELRMDVNMKDIIYGIGGGIRNGKKLKGVIPGGSSSSVMTADEVDVLYNFDELAKIDTMLGSSAMMVFDEDTDVVQLLHRITRFYAHESCGQCTPCREGTHWSRNIIRDFLNGNGSD</sequence>
<dbReference type="GO" id="GO:0046872">
    <property type="term" value="F:metal ion binding"/>
    <property type="evidence" value="ECO:0007669"/>
    <property type="project" value="UniProtKB-KW"/>
</dbReference>
<keyword evidence="5" id="KW-0285">Flavoprotein</keyword>
<dbReference type="Gene3D" id="3.40.50.11540">
    <property type="entry name" value="NADH-ubiquinone oxidoreductase 51kDa subunit"/>
    <property type="match status" value="1"/>
</dbReference>
<evidence type="ECO:0000256" key="2">
    <source>
        <dbReference type="ARBA" id="ARBA00001966"/>
    </source>
</evidence>
<evidence type="ECO:0000256" key="1">
    <source>
        <dbReference type="ARBA" id="ARBA00001917"/>
    </source>
</evidence>
<reference evidence="11" key="1">
    <citation type="submission" date="2018-05" db="EMBL/GenBank/DDBJ databases">
        <authorList>
            <person name="Lanie J.A."/>
            <person name="Ng W.-L."/>
            <person name="Kazmierczak K.M."/>
            <person name="Andrzejewski T.M."/>
            <person name="Davidsen T.M."/>
            <person name="Wayne K.J."/>
            <person name="Tettelin H."/>
            <person name="Glass J.I."/>
            <person name="Rusch D."/>
            <person name="Podicherti R."/>
            <person name="Tsui H.-C.T."/>
            <person name="Winkler M.E."/>
        </authorList>
    </citation>
    <scope>NUCLEOTIDE SEQUENCE</scope>
</reference>
<accession>A0A381WAG0</accession>
<evidence type="ECO:0000256" key="3">
    <source>
        <dbReference type="ARBA" id="ARBA00007523"/>
    </source>
</evidence>
<evidence type="ECO:0000256" key="6">
    <source>
        <dbReference type="ARBA" id="ARBA00022643"/>
    </source>
</evidence>
<comment type="cofactor">
    <cofactor evidence="2">
        <name>[4Fe-4S] cluster</name>
        <dbReference type="ChEBI" id="CHEBI:49883"/>
    </cofactor>
</comment>
<evidence type="ECO:0000259" key="10">
    <source>
        <dbReference type="SMART" id="SM00928"/>
    </source>
</evidence>
<dbReference type="InterPro" id="IPR037207">
    <property type="entry name" value="Nuop51_4Fe4S-bd_sf"/>
</dbReference>
<evidence type="ECO:0000256" key="8">
    <source>
        <dbReference type="ARBA" id="ARBA00023004"/>
    </source>
</evidence>
<dbReference type="FunFam" id="3.40.50.11540:FF:000001">
    <property type="entry name" value="NADH dehydrogenase [ubiquinone] flavoprotein 1, mitochondrial"/>
    <property type="match status" value="1"/>
</dbReference>
<dbReference type="GO" id="GO:0003954">
    <property type="term" value="F:NADH dehydrogenase activity"/>
    <property type="evidence" value="ECO:0007669"/>
    <property type="project" value="TreeGrafter"/>
</dbReference>
<dbReference type="PANTHER" id="PTHR11780">
    <property type="entry name" value="NADH-UBIQUINONE OXIDOREDUCTASE FLAVOPROTEIN 1 NDUFV1"/>
    <property type="match status" value="1"/>
</dbReference>
<comment type="similarity">
    <text evidence="3">Belongs to the complex I 51 kDa subunit family.</text>
</comment>
<dbReference type="InterPro" id="IPR050837">
    <property type="entry name" value="ComplexI_51kDa_subunit"/>
</dbReference>
<dbReference type="SUPFAM" id="SSF142984">
    <property type="entry name" value="Nqo1 middle domain-like"/>
    <property type="match status" value="1"/>
</dbReference>
<protein>
    <recommendedName>
        <fullName evidence="10">NADH-ubiquinone oxidoreductase 51kDa subunit iron-sulphur binding domain-containing protein</fullName>
    </recommendedName>
</protein>
<dbReference type="GO" id="GO:0045333">
    <property type="term" value="P:cellular respiration"/>
    <property type="evidence" value="ECO:0007669"/>
    <property type="project" value="TreeGrafter"/>
</dbReference>
<proteinExistence type="inferred from homology"/>